<dbReference type="AlphaFoldDB" id="A0A4V6INB3"/>
<evidence type="ECO:0000256" key="2">
    <source>
        <dbReference type="ARBA" id="ARBA00012438"/>
    </source>
</evidence>
<dbReference type="InterPro" id="IPR036890">
    <property type="entry name" value="HATPase_C_sf"/>
</dbReference>
<reference evidence="7 8" key="1">
    <citation type="submission" date="2019-03" db="EMBL/GenBank/DDBJ databases">
        <authorList>
            <person name="Kox A.R. M."/>
        </authorList>
    </citation>
    <scope>NUCLEOTIDE SEQUENCE [LARGE SCALE GENOMIC DNA]</scope>
    <source>
        <strain evidence="7">MTUNDRAET4 annotated genome</strain>
        <plasmid evidence="8">3</plasmid>
    </source>
</reference>
<dbReference type="Proteomes" id="UP000294360">
    <property type="component" value="Plasmid 3"/>
</dbReference>
<dbReference type="PANTHER" id="PTHR45436">
    <property type="entry name" value="SENSOR HISTIDINE KINASE YKOH"/>
    <property type="match status" value="1"/>
</dbReference>
<evidence type="ECO:0000256" key="1">
    <source>
        <dbReference type="ARBA" id="ARBA00000085"/>
    </source>
</evidence>
<dbReference type="InterPro" id="IPR003594">
    <property type="entry name" value="HATPase_dom"/>
</dbReference>
<protein>
    <recommendedName>
        <fullName evidence="2">histidine kinase</fullName>
        <ecNumber evidence="2">2.7.13.3</ecNumber>
    </recommendedName>
</protein>
<dbReference type="GO" id="GO:0005886">
    <property type="term" value="C:plasma membrane"/>
    <property type="evidence" value="ECO:0007669"/>
    <property type="project" value="TreeGrafter"/>
</dbReference>
<keyword evidence="5 7" id="KW-0418">Kinase</keyword>
<keyword evidence="4 7" id="KW-0808">Transferase</keyword>
<dbReference type="Pfam" id="PF02518">
    <property type="entry name" value="HATPase_c"/>
    <property type="match status" value="1"/>
</dbReference>
<dbReference type="EC" id="2.7.13.3" evidence="2"/>
<dbReference type="GO" id="GO:0004673">
    <property type="term" value="F:protein histidine kinase activity"/>
    <property type="evidence" value="ECO:0007669"/>
    <property type="project" value="UniProtKB-EC"/>
</dbReference>
<name>A0A4V6INB3_METTU</name>
<proteinExistence type="predicted"/>
<geneLocation type="plasmid" evidence="7 8">
    <name>3</name>
</geneLocation>
<sequence>MAPPDAPVSVRLAEGLFEVSNHGAVVPAEQLERLVRPFERGPTRSEGSGLGLAIAAAICRGAGLAFDLASPIPGEADGLRATVRFATPAPQA</sequence>
<dbReference type="GO" id="GO:0000160">
    <property type="term" value="P:phosphorelay signal transduction system"/>
    <property type="evidence" value="ECO:0007669"/>
    <property type="project" value="TreeGrafter"/>
</dbReference>
<evidence type="ECO:0000259" key="6">
    <source>
        <dbReference type="Pfam" id="PF02518"/>
    </source>
</evidence>
<keyword evidence="3" id="KW-0597">Phosphoprotein</keyword>
<evidence type="ECO:0000313" key="7">
    <source>
        <dbReference type="EMBL" id="VFU17755.1"/>
    </source>
</evidence>
<comment type="catalytic activity">
    <reaction evidence="1">
        <text>ATP + protein L-histidine = ADP + protein N-phospho-L-histidine.</text>
        <dbReference type="EC" id="2.7.13.3"/>
    </reaction>
</comment>
<evidence type="ECO:0000256" key="3">
    <source>
        <dbReference type="ARBA" id="ARBA00022553"/>
    </source>
</evidence>
<dbReference type="PANTHER" id="PTHR45436:SF5">
    <property type="entry name" value="SENSOR HISTIDINE KINASE TRCS"/>
    <property type="match status" value="1"/>
</dbReference>
<keyword evidence="7" id="KW-0614">Plasmid</keyword>
<organism evidence="7 8">
    <name type="scientific">Methylocella tundrae</name>
    <dbReference type="NCBI Taxonomy" id="227605"/>
    <lineage>
        <taxon>Bacteria</taxon>
        <taxon>Pseudomonadati</taxon>
        <taxon>Pseudomonadota</taxon>
        <taxon>Alphaproteobacteria</taxon>
        <taxon>Hyphomicrobiales</taxon>
        <taxon>Beijerinckiaceae</taxon>
        <taxon>Methylocella</taxon>
    </lineage>
</organism>
<evidence type="ECO:0000256" key="5">
    <source>
        <dbReference type="ARBA" id="ARBA00022777"/>
    </source>
</evidence>
<evidence type="ECO:0000313" key="8">
    <source>
        <dbReference type="Proteomes" id="UP000294360"/>
    </source>
</evidence>
<dbReference type="KEGG" id="mtun:MTUNDRAET4_0238.2"/>
<dbReference type="SUPFAM" id="SSF55874">
    <property type="entry name" value="ATPase domain of HSP90 chaperone/DNA topoisomerase II/histidine kinase"/>
    <property type="match status" value="1"/>
</dbReference>
<dbReference type="EMBL" id="LR536452">
    <property type="protein sequence ID" value="VFU17755.1"/>
    <property type="molecule type" value="Genomic_DNA"/>
</dbReference>
<feature type="domain" description="Histidine kinase/HSP90-like ATPase" evidence="6">
    <location>
        <begin position="4"/>
        <end position="72"/>
    </location>
</feature>
<accession>A0A4V6INB3</accession>
<gene>
    <name evidence="7" type="ORF">MTUNDRAET4_0238</name>
</gene>
<dbReference type="InterPro" id="IPR050428">
    <property type="entry name" value="TCS_sensor_his_kinase"/>
</dbReference>
<evidence type="ECO:0000256" key="4">
    <source>
        <dbReference type="ARBA" id="ARBA00022679"/>
    </source>
</evidence>
<dbReference type="Gene3D" id="3.30.565.10">
    <property type="entry name" value="Histidine kinase-like ATPase, C-terminal domain"/>
    <property type="match status" value="1"/>
</dbReference>